<dbReference type="InterPro" id="IPR009003">
    <property type="entry name" value="Peptidase_S1_PA"/>
</dbReference>
<reference evidence="7 8" key="2">
    <citation type="submission" date="2024-03" db="EMBL/GenBank/DDBJ databases">
        <title>The Genome Sequence of Enterococcus sp. DIV0205d.</title>
        <authorList>
            <consortium name="The Broad Institute Genomics Platform"/>
            <consortium name="The Broad Institute Microbial Omics Core"/>
            <consortium name="The Broad Institute Genomic Center for Infectious Diseases"/>
            <person name="Earl A."/>
            <person name="Manson A."/>
            <person name="Gilmore M."/>
            <person name="Schwartman J."/>
            <person name="Shea T."/>
            <person name="Abouelleil A."/>
            <person name="Cao P."/>
            <person name="Chapman S."/>
            <person name="Cusick C."/>
            <person name="Young S."/>
            <person name="Neafsey D."/>
            <person name="Nusbaum C."/>
            <person name="Birren B."/>
        </authorList>
    </citation>
    <scope>NUCLEOTIDE SEQUENCE [LARGE SCALE GENOMIC DNA]</scope>
    <source>
        <strain evidence="7 8">7F3_DIV0205</strain>
    </source>
</reference>
<evidence type="ECO:0000256" key="5">
    <source>
        <dbReference type="ARBA" id="ARBA00022825"/>
    </source>
</evidence>
<dbReference type="EC" id="3.4.21.-" evidence="6"/>
<evidence type="ECO:0000313" key="8">
    <source>
        <dbReference type="Proteomes" id="UP000194948"/>
    </source>
</evidence>
<dbReference type="GO" id="GO:0006508">
    <property type="term" value="P:proteolysis"/>
    <property type="evidence" value="ECO:0007669"/>
    <property type="project" value="UniProtKB-KW"/>
</dbReference>
<dbReference type="PRINTS" id="PR00839">
    <property type="entry name" value="V8PROTEASE"/>
</dbReference>
<evidence type="ECO:0000256" key="3">
    <source>
        <dbReference type="ARBA" id="ARBA00022729"/>
    </source>
</evidence>
<protein>
    <recommendedName>
        <fullName evidence="6">Serine protease</fullName>
        <ecNumber evidence="6">3.4.21.-</ecNumber>
    </recommendedName>
</protein>
<dbReference type="GO" id="GO:0008236">
    <property type="term" value="F:serine-type peptidase activity"/>
    <property type="evidence" value="ECO:0007669"/>
    <property type="project" value="UniProtKB-KW"/>
</dbReference>
<dbReference type="InterPro" id="IPR008256">
    <property type="entry name" value="Peptidase_S1B"/>
</dbReference>
<evidence type="ECO:0000256" key="4">
    <source>
        <dbReference type="ARBA" id="ARBA00022801"/>
    </source>
</evidence>
<organism evidence="7 8">
    <name type="scientific">Candidatus Enterococcus palustris</name>
    <dbReference type="NCBI Taxonomy" id="1834189"/>
    <lineage>
        <taxon>Bacteria</taxon>
        <taxon>Bacillati</taxon>
        <taxon>Bacillota</taxon>
        <taxon>Bacilli</taxon>
        <taxon>Lactobacillales</taxon>
        <taxon>Enterococcaceae</taxon>
        <taxon>Enterococcus</taxon>
    </lineage>
</organism>
<feature type="signal peptide" evidence="6">
    <location>
        <begin position="1"/>
        <end position="29"/>
    </location>
</feature>
<dbReference type="InterPro" id="IPR043504">
    <property type="entry name" value="Peptidase_S1_PA_chymotrypsin"/>
</dbReference>
<dbReference type="Pfam" id="PF13365">
    <property type="entry name" value="Trypsin_2"/>
    <property type="match status" value="1"/>
</dbReference>
<dbReference type="EMBL" id="CP147244">
    <property type="protein sequence ID" value="WYK00117.1"/>
    <property type="molecule type" value="Genomic_DNA"/>
</dbReference>
<keyword evidence="4 6" id="KW-0378">Hydrolase</keyword>
<sequence>MKISNLVTALLCSAVLSTAVVAVAPHAQAAHPVREKLTENKSKVNDTTKGRFQSISFIDANGVTGTGTVIAKNKVITSYNVVENLKNSENLENASVTPAKNGENAPFGSFQVESVDFEDSWKNIAILTLKSNEQGQNIGEVVSVVPVTKNPTILVCGSVTMPGYDADKKGEMWESQATISYNIASNFWVNQASEDGNYGAPIFDQRGNLIGIRTFEKFSKGVQTSAAKLSERNYDFISKHLK</sequence>
<keyword evidence="2 6" id="KW-0645">Protease</keyword>
<reference evidence="8" key="1">
    <citation type="submission" date="2017-05" db="EMBL/GenBank/DDBJ databases">
        <title>The Genome Sequence of EEnterococcus faecalis 9F2_4866.</title>
        <authorList>
            <consortium name="The Broad Institute Genomics Platform"/>
            <consortium name="The Broad Institute Genomic Center for Infectious Diseases"/>
            <person name="Earl A."/>
            <person name="Manson A."/>
            <person name="Schwartman J."/>
            <person name="Gilmore M."/>
            <person name="Abouelleil A."/>
            <person name="Cao P."/>
            <person name="Chapman S."/>
            <person name="Cusick C."/>
            <person name="Shea T."/>
            <person name="Young S."/>
            <person name="Neafsey D."/>
            <person name="Nusbaum C."/>
            <person name="Birren B."/>
        </authorList>
    </citation>
    <scope>NUCLEOTIDE SEQUENCE [LARGE SCALE GENOMIC DNA]</scope>
    <source>
        <strain evidence="8">7F3_DIV0205</strain>
    </source>
</reference>
<gene>
    <name evidence="7" type="ORF">A5821_001211</name>
</gene>
<comment type="similarity">
    <text evidence="1 6">Belongs to the peptidase S1B family.</text>
</comment>
<dbReference type="RefSeq" id="WP_086313679.1">
    <property type="nucleotide sequence ID" value="NZ_CP147244.1"/>
</dbReference>
<feature type="chain" id="PRO_5042662440" description="Serine protease" evidence="6">
    <location>
        <begin position="30"/>
        <end position="242"/>
    </location>
</feature>
<dbReference type="Proteomes" id="UP000194948">
    <property type="component" value="Chromosome"/>
</dbReference>
<proteinExistence type="inferred from homology"/>
<keyword evidence="5 6" id="KW-0720">Serine protease</keyword>
<accession>A0AAQ3Y5G2</accession>
<keyword evidence="3 6" id="KW-0732">Signal</keyword>
<evidence type="ECO:0000256" key="6">
    <source>
        <dbReference type="RuleBase" id="RU004296"/>
    </source>
</evidence>
<evidence type="ECO:0000313" key="7">
    <source>
        <dbReference type="EMBL" id="WYK00117.1"/>
    </source>
</evidence>
<dbReference type="AlphaFoldDB" id="A0AAQ3Y5G2"/>
<name>A0AAQ3Y5G2_9ENTE</name>
<dbReference type="SUPFAM" id="SSF50494">
    <property type="entry name" value="Trypsin-like serine proteases"/>
    <property type="match status" value="1"/>
</dbReference>
<evidence type="ECO:0000256" key="2">
    <source>
        <dbReference type="ARBA" id="ARBA00022670"/>
    </source>
</evidence>
<dbReference type="Gene3D" id="2.40.10.10">
    <property type="entry name" value="Trypsin-like serine proteases"/>
    <property type="match status" value="2"/>
</dbReference>
<evidence type="ECO:0000256" key="1">
    <source>
        <dbReference type="ARBA" id="ARBA00008764"/>
    </source>
</evidence>
<keyword evidence="8" id="KW-1185">Reference proteome</keyword>